<evidence type="ECO:0000313" key="2">
    <source>
        <dbReference type="Proteomes" id="UP001233999"/>
    </source>
</evidence>
<evidence type="ECO:0000313" key="1">
    <source>
        <dbReference type="EMBL" id="KAJ9580003.1"/>
    </source>
</evidence>
<accession>A0AAD8E7H1</accession>
<name>A0AAD8E7H1_DIPPU</name>
<dbReference type="Proteomes" id="UP001233999">
    <property type="component" value="Unassembled WGS sequence"/>
</dbReference>
<keyword evidence="2" id="KW-1185">Reference proteome</keyword>
<reference evidence="1" key="1">
    <citation type="journal article" date="2023" name="IScience">
        <title>Live-bearing cockroach genome reveals convergent evolutionary mechanisms linked to viviparity in insects and beyond.</title>
        <authorList>
            <person name="Fouks B."/>
            <person name="Harrison M.C."/>
            <person name="Mikhailova A.A."/>
            <person name="Marchal E."/>
            <person name="English S."/>
            <person name="Carruthers M."/>
            <person name="Jennings E.C."/>
            <person name="Chiamaka E.L."/>
            <person name="Frigard R.A."/>
            <person name="Pippel M."/>
            <person name="Attardo G.M."/>
            <person name="Benoit J.B."/>
            <person name="Bornberg-Bauer E."/>
            <person name="Tobe S.S."/>
        </authorList>
    </citation>
    <scope>NUCLEOTIDE SEQUENCE</scope>
    <source>
        <strain evidence="1">Stay&amp;Tobe</strain>
    </source>
</reference>
<dbReference type="AlphaFoldDB" id="A0AAD8E7H1"/>
<feature type="non-terminal residue" evidence="1">
    <location>
        <position position="1"/>
    </location>
</feature>
<organism evidence="1 2">
    <name type="scientific">Diploptera punctata</name>
    <name type="common">Pacific beetle cockroach</name>
    <dbReference type="NCBI Taxonomy" id="6984"/>
    <lineage>
        <taxon>Eukaryota</taxon>
        <taxon>Metazoa</taxon>
        <taxon>Ecdysozoa</taxon>
        <taxon>Arthropoda</taxon>
        <taxon>Hexapoda</taxon>
        <taxon>Insecta</taxon>
        <taxon>Pterygota</taxon>
        <taxon>Neoptera</taxon>
        <taxon>Polyneoptera</taxon>
        <taxon>Dictyoptera</taxon>
        <taxon>Blattodea</taxon>
        <taxon>Blaberoidea</taxon>
        <taxon>Blaberidae</taxon>
        <taxon>Diplopterinae</taxon>
        <taxon>Diploptera</taxon>
    </lineage>
</organism>
<gene>
    <name evidence="1" type="ORF">L9F63_004296</name>
</gene>
<comment type="caution">
    <text evidence="1">The sequence shown here is derived from an EMBL/GenBank/DDBJ whole genome shotgun (WGS) entry which is preliminary data.</text>
</comment>
<proteinExistence type="predicted"/>
<dbReference type="EMBL" id="JASPKZ010008364">
    <property type="protein sequence ID" value="KAJ9580003.1"/>
    <property type="molecule type" value="Genomic_DNA"/>
</dbReference>
<sequence length="63" mass="7206">AFPAYSLRRHIYPSERKKSQGIHLNDFCTGIAIFTNLTLTTKCTCGRIYRSSKRLVALHSCLF</sequence>
<reference evidence="1" key="2">
    <citation type="submission" date="2023-05" db="EMBL/GenBank/DDBJ databases">
        <authorList>
            <person name="Fouks B."/>
        </authorList>
    </citation>
    <scope>NUCLEOTIDE SEQUENCE</scope>
    <source>
        <strain evidence="1">Stay&amp;Tobe</strain>
        <tissue evidence="1">Testes</tissue>
    </source>
</reference>
<protein>
    <submittedName>
        <fullName evidence="1">Uncharacterized protein</fullName>
    </submittedName>
</protein>
<feature type="non-terminal residue" evidence="1">
    <location>
        <position position="63"/>
    </location>
</feature>